<dbReference type="AlphaFoldDB" id="A0A852Y4Y2"/>
<organism evidence="2 3">
    <name type="scientific">Schumannella luteola</name>
    <dbReference type="NCBI Taxonomy" id="472059"/>
    <lineage>
        <taxon>Bacteria</taxon>
        <taxon>Bacillati</taxon>
        <taxon>Actinomycetota</taxon>
        <taxon>Actinomycetes</taxon>
        <taxon>Micrococcales</taxon>
        <taxon>Microbacteriaceae</taxon>
        <taxon>Schumannella</taxon>
    </lineage>
</organism>
<proteinExistence type="predicted"/>
<dbReference type="Proteomes" id="UP000553888">
    <property type="component" value="Unassembled WGS sequence"/>
</dbReference>
<dbReference type="Gene3D" id="1.25.10.10">
    <property type="entry name" value="Leucine-rich Repeat Variant"/>
    <property type="match status" value="1"/>
</dbReference>
<gene>
    <name evidence="2" type="ORF">BJ979_000612</name>
</gene>
<feature type="region of interest" description="Disordered" evidence="1">
    <location>
        <begin position="1"/>
        <end position="20"/>
    </location>
</feature>
<dbReference type="InterPro" id="IPR011989">
    <property type="entry name" value="ARM-like"/>
</dbReference>
<reference evidence="2 3" key="1">
    <citation type="submission" date="2020-07" db="EMBL/GenBank/DDBJ databases">
        <title>Sequencing the genomes of 1000 actinobacteria strains.</title>
        <authorList>
            <person name="Klenk H.-P."/>
        </authorList>
    </citation>
    <scope>NUCLEOTIDE SEQUENCE [LARGE SCALE GENOMIC DNA]</scope>
    <source>
        <strain evidence="2 3">DSM 23141</strain>
    </source>
</reference>
<sequence length="254" mass="26458">MTDDPTHAANGDATPVDGPTTADAVAAAGRLAVALEAGDASHRLQAALTAGTRPHDAYVDVLVARCAVEPDFFVREMLTWALIRHDPAVTVDRVVQELTSPVVQARSQALHTLSKIGDARAWPAITPGLLHDESDDVARAAWRTAAGLVPPTVDDRTALAAELATELGRGDHGLRRSLSRALGMLDDVAGPVVEAATRDPELAVRTHALATVHLLANPDADFDDAVIEARRIIALDALPDASGSPSGEPPAASS</sequence>
<evidence type="ECO:0000256" key="1">
    <source>
        <dbReference type="SAM" id="MobiDB-lite"/>
    </source>
</evidence>
<dbReference type="InterPro" id="IPR016024">
    <property type="entry name" value="ARM-type_fold"/>
</dbReference>
<name>A0A852Y4Y2_9MICO</name>
<dbReference type="EMBL" id="JACBZY010000001">
    <property type="protein sequence ID" value="NYG97986.1"/>
    <property type="molecule type" value="Genomic_DNA"/>
</dbReference>
<dbReference type="SUPFAM" id="SSF48371">
    <property type="entry name" value="ARM repeat"/>
    <property type="match status" value="1"/>
</dbReference>
<keyword evidence="3" id="KW-1185">Reference proteome</keyword>
<accession>A0A852Y4Y2</accession>
<comment type="caution">
    <text evidence="2">The sequence shown here is derived from an EMBL/GenBank/DDBJ whole genome shotgun (WGS) entry which is preliminary data.</text>
</comment>
<evidence type="ECO:0000313" key="2">
    <source>
        <dbReference type="EMBL" id="NYG97986.1"/>
    </source>
</evidence>
<protein>
    <submittedName>
        <fullName evidence="2">HEAT repeat protein</fullName>
    </submittedName>
</protein>
<evidence type="ECO:0000313" key="3">
    <source>
        <dbReference type="Proteomes" id="UP000553888"/>
    </source>
</evidence>
<dbReference type="RefSeq" id="WP_246286673.1">
    <property type="nucleotide sequence ID" value="NZ_JACBZY010000001.1"/>
</dbReference>